<dbReference type="EMBL" id="QSOV01000011">
    <property type="protein sequence ID" value="RGJ22385.1"/>
    <property type="molecule type" value="Genomic_DNA"/>
</dbReference>
<dbReference type="AlphaFoldDB" id="A0A3E4GNQ7"/>
<evidence type="ECO:0000259" key="4">
    <source>
        <dbReference type="Pfam" id="PF01420"/>
    </source>
</evidence>
<comment type="similarity">
    <text evidence="1">Belongs to the type-I restriction system S methylase family.</text>
</comment>
<dbReference type="GO" id="GO:0004519">
    <property type="term" value="F:endonuclease activity"/>
    <property type="evidence" value="ECO:0007669"/>
    <property type="project" value="UniProtKB-KW"/>
</dbReference>
<organism evidence="5 7">
    <name type="scientific">Coprococcus comes</name>
    <dbReference type="NCBI Taxonomy" id="410072"/>
    <lineage>
        <taxon>Bacteria</taxon>
        <taxon>Bacillati</taxon>
        <taxon>Bacillota</taxon>
        <taxon>Clostridia</taxon>
        <taxon>Lachnospirales</taxon>
        <taxon>Lachnospiraceae</taxon>
        <taxon>Coprococcus</taxon>
    </lineage>
</organism>
<feature type="domain" description="Type I restriction modification DNA specificity" evidence="4">
    <location>
        <begin position="34"/>
        <end position="135"/>
    </location>
</feature>
<evidence type="ECO:0000256" key="1">
    <source>
        <dbReference type="ARBA" id="ARBA00010923"/>
    </source>
</evidence>
<keyword evidence="5" id="KW-0378">Hydrolase</keyword>
<dbReference type="GO" id="GO:0009307">
    <property type="term" value="P:DNA restriction-modification system"/>
    <property type="evidence" value="ECO:0007669"/>
    <property type="project" value="UniProtKB-KW"/>
</dbReference>
<evidence type="ECO:0000256" key="2">
    <source>
        <dbReference type="ARBA" id="ARBA00022747"/>
    </source>
</evidence>
<keyword evidence="8" id="KW-1185">Reference proteome</keyword>
<keyword evidence="5" id="KW-0540">Nuclease</keyword>
<dbReference type="EMBL" id="QRXJ01000028">
    <property type="protein sequence ID" value="RGT86927.1"/>
    <property type="molecule type" value="Genomic_DNA"/>
</dbReference>
<evidence type="ECO:0000313" key="7">
    <source>
        <dbReference type="Proteomes" id="UP000260655"/>
    </source>
</evidence>
<gene>
    <name evidence="6" type="ORF">DWX03_14925</name>
    <name evidence="5" type="ORF">DXD67_10495</name>
</gene>
<protein>
    <submittedName>
        <fullName evidence="5">Restriction endonuclease subunit S</fullName>
    </submittedName>
</protein>
<dbReference type="Pfam" id="PF01420">
    <property type="entry name" value="Methylase_S"/>
    <property type="match status" value="1"/>
</dbReference>
<sequence>MMNDAQTGNITGHNTIASALTNIVTGKEDANFSSPNGKYNFFTCSSNTLKCDEYAFNASSILIAGNGEFNVKHYTGKFNAYQRTYVLIPDLEYYALLYLASMYQIKSFKSAASGSIVKFITKGDIENIPVFIPDNKAILNKFNCLLMLQEQYQKESDELASIRDWLLPMLMNGQAAIED</sequence>
<dbReference type="GO" id="GO:0003677">
    <property type="term" value="F:DNA binding"/>
    <property type="evidence" value="ECO:0007669"/>
    <property type="project" value="UniProtKB-KW"/>
</dbReference>
<dbReference type="SUPFAM" id="SSF116734">
    <property type="entry name" value="DNA methylase specificity domain"/>
    <property type="match status" value="1"/>
</dbReference>
<evidence type="ECO:0000313" key="6">
    <source>
        <dbReference type="EMBL" id="RGT86927.1"/>
    </source>
</evidence>
<keyword evidence="5" id="KW-0255">Endonuclease</keyword>
<dbReference type="InterPro" id="IPR044946">
    <property type="entry name" value="Restrct_endonuc_typeI_TRD_sf"/>
</dbReference>
<dbReference type="Gene3D" id="3.90.220.20">
    <property type="entry name" value="DNA methylase specificity domains"/>
    <property type="match status" value="1"/>
</dbReference>
<dbReference type="RefSeq" id="WP_117558176.1">
    <property type="nucleotide sequence ID" value="NZ_CAXSNH010000037.1"/>
</dbReference>
<dbReference type="Proteomes" id="UP000283360">
    <property type="component" value="Unassembled WGS sequence"/>
</dbReference>
<evidence type="ECO:0000256" key="3">
    <source>
        <dbReference type="ARBA" id="ARBA00023125"/>
    </source>
</evidence>
<evidence type="ECO:0000313" key="5">
    <source>
        <dbReference type="EMBL" id="RGJ22385.1"/>
    </source>
</evidence>
<comment type="caution">
    <text evidence="5">The sequence shown here is derived from an EMBL/GenBank/DDBJ whole genome shotgun (WGS) entry which is preliminary data.</text>
</comment>
<evidence type="ECO:0000313" key="8">
    <source>
        <dbReference type="Proteomes" id="UP000283360"/>
    </source>
</evidence>
<keyword evidence="3" id="KW-0238">DNA-binding</keyword>
<dbReference type="InterPro" id="IPR000055">
    <property type="entry name" value="Restrct_endonuc_typeI_TRD"/>
</dbReference>
<reference evidence="7 8" key="1">
    <citation type="submission" date="2018-08" db="EMBL/GenBank/DDBJ databases">
        <title>A genome reference for cultivated species of the human gut microbiota.</title>
        <authorList>
            <person name="Zou Y."/>
            <person name="Xue W."/>
            <person name="Luo G."/>
        </authorList>
    </citation>
    <scope>NUCLEOTIDE SEQUENCE [LARGE SCALE GENOMIC DNA]</scope>
    <source>
        <strain evidence="6 8">AF18-12LB</strain>
        <strain evidence="5 7">TM07-19</strain>
    </source>
</reference>
<dbReference type="Proteomes" id="UP000260655">
    <property type="component" value="Unassembled WGS sequence"/>
</dbReference>
<keyword evidence="2" id="KW-0680">Restriction system</keyword>
<accession>A0A3E4GNQ7</accession>
<name>A0A3E4GNQ7_9FIRM</name>
<proteinExistence type="inferred from homology"/>